<name>A0A7D5XJL1_FERL1</name>
<evidence type="ECO:0000313" key="10">
    <source>
        <dbReference type="EMBL" id="QLJ52709.1"/>
    </source>
</evidence>
<dbReference type="InterPro" id="IPR025857">
    <property type="entry name" value="MacB_PCD"/>
</dbReference>
<evidence type="ECO:0008006" key="12">
    <source>
        <dbReference type="Google" id="ProtNLM"/>
    </source>
</evidence>
<dbReference type="EMBL" id="CP058998">
    <property type="protein sequence ID" value="QLJ52709.1"/>
    <property type="molecule type" value="Genomic_DNA"/>
</dbReference>
<feature type="transmembrane region" description="Helical" evidence="7">
    <location>
        <begin position="275"/>
        <end position="298"/>
    </location>
</feature>
<accession>A0A7D5XJL1</accession>
<dbReference type="Pfam" id="PF02687">
    <property type="entry name" value="FtsX"/>
    <property type="match status" value="1"/>
</dbReference>
<evidence type="ECO:0000256" key="3">
    <source>
        <dbReference type="ARBA" id="ARBA00022692"/>
    </source>
</evidence>
<feature type="domain" description="ABC3 transporter permease C-terminal" evidence="8">
    <location>
        <begin position="280"/>
        <end position="389"/>
    </location>
</feature>
<keyword evidence="3 7" id="KW-0812">Transmembrane</keyword>
<dbReference type="Proteomes" id="UP000510821">
    <property type="component" value="Chromosome"/>
</dbReference>
<evidence type="ECO:0000313" key="11">
    <source>
        <dbReference type="Proteomes" id="UP000510821"/>
    </source>
</evidence>
<keyword evidence="2" id="KW-1003">Cell membrane</keyword>
<feature type="transmembrane region" description="Helical" evidence="7">
    <location>
        <begin position="21"/>
        <end position="42"/>
    </location>
</feature>
<evidence type="ECO:0000256" key="1">
    <source>
        <dbReference type="ARBA" id="ARBA00004651"/>
    </source>
</evidence>
<protein>
    <recommendedName>
        <fullName evidence="12">ABC transporter permease</fullName>
    </recommendedName>
</protein>
<evidence type="ECO:0000256" key="6">
    <source>
        <dbReference type="ARBA" id="ARBA00038076"/>
    </source>
</evidence>
<dbReference type="Pfam" id="PF12704">
    <property type="entry name" value="MacB_PCD"/>
    <property type="match status" value="1"/>
</dbReference>
<comment type="subcellular location">
    <subcellularLocation>
        <location evidence="1">Cell membrane</location>
        <topology evidence="1">Multi-pass membrane protein</topology>
    </subcellularLocation>
</comment>
<evidence type="ECO:0000259" key="9">
    <source>
        <dbReference type="Pfam" id="PF12704"/>
    </source>
</evidence>
<dbReference type="InterPro" id="IPR003838">
    <property type="entry name" value="ABC3_permease_C"/>
</dbReference>
<dbReference type="KEGG" id="flt:Sv326_0534"/>
<evidence type="ECO:0000256" key="2">
    <source>
        <dbReference type="ARBA" id="ARBA00022475"/>
    </source>
</evidence>
<evidence type="ECO:0000256" key="7">
    <source>
        <dbReference type="SAM" id="Phobius"/>
    </source>
</evidence>
<gene>
    <name evidence="10" type="ORF">Sv326_0534</name>
</gene>
<comment type="similarity">
    <text evidence="6">Belongs to the ABC-4 integral membrane protein family.</text>
</comment>
<sequence>MQHLDLLDYSIKNLSNRKLRSYLTILGIVIGIAAIVTLISVAQGVNAFIMDQLGMLGGNWITISPGSLRQSIFGGTTGKLTTQDGNALRAIPGVQDIMYELQIMRLPVQYKDETANAMGGGWTPNVFLFTSLIEIGEGRPFKENERHVAVIGYNLANDLFKEKVRLNQLIKIGNTTFRVVGITKKSTGLAATTGSMVAMPLDDAREFLGNQRFPNQVDEIGVLVAEGYDTDKVGEQLTIKMRQLHHVGEDNEDFTVMTPSFIAERVNLITGTLELFLSGIAGIALLVGGIGIANTMFMSVIERTREIGVLKAIGATDNMVLEVFLIEAGIIGLVGGALGLLLAAMTTLVLNYFGVPTDISPELATFGLLFSLTVGVVAGFFPARRAAKLLPVEALRYE</sequence>
<feature type="domain" description="MacB-like periplasmic core" evidence="9">
    <location>
        <begin position="22"/>
        <end position="238"/>
    </location>
</feature>
<keyword evidence="4 7" id="KW-1133">Transmembrane helix</keyword>
<feature type="transmembrane region" description="Helical" evidence="7">
    <location>
        <begin position="319"/>
        <end position="343"/>
    </location>
</feature>
<proteinExistence type="inferred from homology"/>
<dbReference type="PANTHER" id="PTHR30572">
    <property type="entry name" value="MEMBRANE COMPONENT OF TRANSPORTER-RELATED"/>
    <property type="match status" value="1"/>
</dbReference>
<dbReference type="AlphaFoldDB" id="A0A7D5XJL1"/>
<dbReference type="InterPro" id="IPR050250">
    <property type="entry name" value="Macrolide_Exporter_MacB"/>
</dbReference>
<dbReference type="PANTHER" id="PTHR30572:SF4">
    <property type="entry name" value="ABC TRANSPORTER PERMEASE YTRF"/>
    <property type="match status" value="1"/>
</dbReference>
<reference evidence="11" key="1">
    <citation type="submission" date="2020-07" db="EMBL/GenBank/DDBJ databases">
        <title>Metabolic diversity and evolutionary history of the archaeal phylum ###Micrarchaeota### uncovered from a freshwater lake metagenome.</title>
        <authorList>
            <person name="Kadnikov V.V."/>
            <person name="Savvichev A.S."/>
            <person name="Mardanov A.V."/>
            <person name="Beletsky A.V."/>
            <person name="Chupakov A.V."/>
            <person name="Kokryatskaya N.M."/>
            <person name="Pimenov N.V."/>
            <person name="Ravin N.V."/>
        </authorList>
    </citation>
    <scope>NUCLEOTIDE SEQUENCE [LARGE SCALE GENOMIC DNA]</scope>
</reference>
<evidence type="ECO:0000256" key="5">
    <source>
        <dbReference type="ARBA" id="ARBA00023136"/>
    </source>
</evidence>
<dbReference type="GO" id="GO:0005886">
    <property type="term" value="C:plasma membrane"/>
    <property type="evidence" value="ECO:0007669"/>
    <property type="project" value="UniProtKB-SubCell"/>
</dbReference>
<evidence type="ECO:0000259" key="8">
    <source>
        <dbReference type="Pfam" id="PF02687"/>
    </source>
</evidence>
<dbReference type="GO" id="GO:0022857">
    <property type="term" value="F:transmembrane transporter activity"/>
    <property type="evidence" value="ECO:0007669"/>
    <property type="project" value="TreeGrafter"/>
</dbReference>
<keyword evidence="5 7" id="KW-0472">Membrane</keyword>
<organism evidence="10 11">
    <name type="scientific">Fermentimicrarchaeum limneticum</name>
    <dbReference type="NCBI Taxonomy" id="2795018"/>
    <lineage>
        <taxon>Archaea</taxon>
        <taxon>Candidatus Micrarchaeota</taxon>
        <taxon>Candidatus Fermentimicrarchaeales</taxon>
        <taxon>Candidatus Fermentimicrarchaeaceae</taxon>
        <taxon>Candidatus Fermentimicrarchaeum</taxon>
    </lineage>
</organism>
<feature type="transmembrane region" description="Helical" evidence="7">
    <location>
        <begin position="363"/>
        <end position="381"/>
    </location>
</feature>
<evidence type="ECO:0000256" key="4">
    <source>
        <dbReference type="ARBA" id="ARBA00022989"/>
    </source>
</evidence>